<evidence type="ECO:0000256" key="6">
    <source>
        <dbReference type="ARBA" id="ARBA00022692"/>
    </source>
</evidence>
<dbReference type="AlphaFoldDB" id="A0A388T9H8"/>
<dbReference type="InterPro" id="IPR037682">
    <property type="entry name" value="TonB_C"/>
</dbReference>
<dbReference type="InterPro" id="IPR051045">
    <property type="entry name" value="TonB-dependent_transducer"/>
</dbReference>
<evidence type="ECO:0000256" key="3">
    <source>
        <dbReference type="ARBA" id="ARBA00022448"/>
    </source>
</evidence>
<evidence type="ECO:0000256" key="5">
    <source>
        <dbReference type="ARBA" id="ARBA00022519"/>
    </source>
</evidence>
<keyword evidence="5" id="KW-0997">Cell inner membrane</keyword>
<dbReference type="GO" id="GO:0055085">
    <property type="term" value="P:transmembrane transport"/>
    <property type="evidence" value="ECO:0007669"/>
    <property type="project" value="InterPro"/>
</dbReference>
<keyword evidence="4" id="KW-1003">Cell membrane</keyword>
<proteinExistence type="inferred from homology"/>
<name>A0A388T9H8_TERA1</name>
<dbReference type="SUPFAM" id="SSF74653">
    <property type="entry name" value="TolA/TonB C-terminal domain"/>
    <property type="match status" value="1"/>
</dbReference>
<keyword evidence="7" id="KW-0653">Protein transport</keyword>
<keyword evidence="12" id="KW-1185">Reference proteome</keyword>
<dbReference type="PANTHER" id="PTHR33446">
    <property type="entry name" value="PROTEIN TONB-RELATED"/>
    <property type="match status" value="1"/>
</dbReference>
<evidence type="ECO:0000256" key="7">
    <source>
        <dbReference type="ARBA" id="ARBA00022927"/>
    </source>
</evidence>
<reference evidence="11 12" key="1">
    <citation type="journal article" date="2019" name="ISME J.">
        <title>Genome analyses of uncultured TG2/ZB3 bacteria in 'Margulisbacteria' specifically attached to ectosymbiotic spirochetes of protists in the termite gut.</title>
        <authorList>
            <person name="Utami Y.D."/>
            <person name="Kuwahara H."/>
            <person name="Igai K."/>
            <person name="Murakami T."/>
            <person name="Sugaya K."/>
            <person name="Morikawa T."/>
            <person name="Nagura Y."/>
            <person name="Yuki M."/>
            <person name="Deevong P."/>
            <person name="Inoue T."/>
            <person name="Kihara K."/>
            <person name="Lo N."/>
            <person name="Yamada A."/>
            <person name="Ohkuma M."/>
            <person name="Hongoh Y."/>
        </authorList>
    </citation>
    <scope>NUCLEOTIDE SEQUENCE [LARGE SCALE GENOMIC DNA]</scope>
    <source>
        <strain evidence="11">NkOx7-01</strain>
    </source>
</reference>
<dbReference type="Proteomes" id="UP000269352">
    <property type="component" value="Unassembled WGS sequence"/>
</dbReference>
<comment type="subcellular location">
    <subcellularLocation>
        <location evidence="1">Cell inner membrane</location>
        <topology evidence="1">Single-pass membrane protein</topology>
        <orientation evidence="1">Periplasmic side</orientation>
    </subcellularLocation>
</comment>
<sequence>MTKYFFISLLIHLLVLVFYLNGRVSADLNNFYFGRQSGEKPSITIGFGAAAAEAADSAGYELIGAAELSSYASPQNRPPKYPALALHNRWQGEAVLLLSINKNGALDRVDLVKSSGHQILDQAALLAAQDWRFQSLRRGIQVNFPVKYVLQN</sequence>
<dbReference type="Pfam" id="PF03544">
    <property type="entry name" value="TonB_C"/>
    <property type="match status" value="1"/>
</dbReference>
<dbReference type="PROSITE" id="PS52015">
    <property type="entry name" value="TONB_CTD"/>
    <property type="match status" value="1"/>
</dbReference>
<keyword evidence="8" id="KW-1133">Transmembrane helix</keyword>
<evidence type="ECO:0000313" key="11">
    <source>
        <dbReference type="EMBL" id="GBR73276.1"/>
    </source>
</evidence>
<evidence type="ECO:0000256" key="8">
    <source>
        <dbReference type="ARBA" id="ARBA00022989"/>
    </source>
</evidence>
<evidence type="ECO:0000313" key="12">
    <source>
        <dbReference type="Proteomes" id="UP000269352"/>
    </source>
</evidence>
<evidence type="ECO:0000256" key="2">
    <source>
        <dbReference type="ARBA" id="ARBA00006555"/>
    </source>
</evidence>
<gene>
    <name evidence="11" type="primary">tonB</name>
    <name evidence="11" type="ORF">NO1_0687</name>
</gene>
<evidence type="ECO:0000256" key="9">
    <source>
        <dbReference type="ARBA" id="ARBA00023136"/>
    </source>
</evidence>
<dbReference type="InterPro" id="IPR006260">
    <property type="entry name" value="TonB/TolA_C"/>
</dbReference>
<comment type="caution">
    <text evidence="11">The sequence shown here is derived from an EMBL/GenBank/DDBJ whole genome shotgun (WGS) entry which is preliminary data.</text>
</comment>
<dbReference type="NCBIfam" id="TIGR01352">
    <property type="entry name" value="tonB_Cterm"/>
    <property type="match status" value="1"/>
</dbReference>
<keyword evidence="3" id="KW-0813">Transport</keyword>
<evidence type="ECO:0000259" key="10">
    <source>
        <dbReference type="PROSITE" id="PS52015"/>
    </source>
</evidence>
<dbReference type="Gene3D" id="3.30.1150.10">
    <property type="match status" value="1"/>
</dbReference>
<feature type="domain" description="TonB C-terminal" evidence="10">
    <location>
        <begin position="66"/>
        <end position="152"/>
    </location>
</feature>
<evidence type="ECO:0000256" key="1">
    <source>
        <dbReference type="ARBA" id="ARBA00004383"/>
    </source>
</evidence>
<dbReference type="GO" id="GO:0031992">
    <property type="term" value="F:energy transducer activity"/>
    <property type="evidence" value="ECO:0007669"/>
    <property type="project" value="TreeGrafter"/>
</dbReference>
<keyword evidence="6" id="KW-0812">Transmembrane</keyword>
<protein>
    <submittedName>
        <fullName evidence="11">Transport protein TonB</fullName>
    </submittedName>
</protein>
<accession>A0A388T9H8</accession>
<dbReference type="PANTHER" id="PTHR33446:SF2">
    <property type="entry name" value="PROTEIN TONB"/>
    <property type="match status" value="1"/>
</dbReference>
<dbReference type="EMBL" id="BGZN01000008">
    <property type="protein sequence ID" value="GBR73276.1"/>
    <property type="molecule type" value="Genomic_DNA"/>
</dbReference>
<organism evidence="11 12">
    <name type="scientific">Termititenax aidoneus</name>
    <dbReference type="NCBI Taxonomy" id="2218524"/>
    <lineage>
        <taxon>Bacteria</taxon>
        <taxon>Bacillati</taxon>
        <taxon>Candidatus Margulisiibacteriota</taxon>
        <taxon>Candidatus Termititenacia</taxon>
        <taxon>Candidatus Termititenacales</taxon>
        <taxon>Candidatus Termititenacaceae</taxon>
        <taxon>Candidatus Termititenax</taxon>
    </lineage>
</organism>
<dbReference type="GO" id="GO:0098797">
    <property type="term" value="C:plasma membrane protein complex"/>
    <property type="evidence" value="ECO:0007669"/>
    <property type="project" value="TreeGrafter"/>
</dbReference>
<keyword evidence="9" id="KW-0472">Membrane</keyword>
<evidence type="ECO:0000256" key="4">
    <source>
        <dbReference type="ARBA" id="ARBA00022475"/>
    </source>
</evidence>
<comment type="similarity">
    <text evidence="2">Belongs to the TonB family.</text>
</comment>
<dbReference type="GO" id="GO:0015031">
    <property type="term" value="P:protein transport"/>
    <property type="evidence" value="ECO:0007669"/>
    <property type="project" value="UniProtKB-KW"/>
</dbReference>